<accession>A0A432XTM7</accession>
<dbReference type="AlphaFoldDB" id="A0A432XTM7"/>
<feature type="chain" id="PRO_5019297246" evidence="1">
    <location>
        <begin position="19"/>
        <end position="142"/>
    </location>
</feature>
<keyword evidence="1" id="KW-0732">Signal</keyword>
<comment type="caution">
    <text evidence="2">The sequence shown here is derived from an EMBL/GenBank/DDBJ whole genome shotgun (WGS) entry which is preliminary data.</text>
</comment>
<evidence type="ECO:0000256" key="1">
    <source>
        <dbReference type="SAM" id="SignalP"/>
    </source>
</evidence>
<keyword evidence="3" id="KW-1185">Reference proteome</keyword>
<organism evidence="2 3">
    <name type="scientific">Pseudidiomarina halophila</name>
    <dbReference type="NCBI Taxonomy" id="1449799"/>
    <lineage>
        <taxon>Bacteria</taxon>
        <taxon>Pseudomonadati</taxon>
        <taxon>Pseudomonadota</taxon>
        <taxon>Gammaproteobacteria</taxon>
        <taxon>Alteromonadales</taxon>
        <taxon>Idiomarinaceae</taxon>
        <taxon>Pseudidiomarina</taxon>
    </lineage>
</organism>
<sequence length="142" mass="15880">MKLLLPVLTLCLVSMSHALPAQTHLEGVEVRVGALGEGYRAMCSIVEIETPTFKRDGKLLSNVISSVSIYSTVQDSLVSVSKLSVELWEQRYLSVGCLPLNKDYRVEIDIAYHPDGQLELCPKRLQISDLRSFINAKDEKEM</sequence>
<dbReference type="Proteomes" id="UP000287198">
    <property type="component" value="Unassembled WGS sequence"/>
</dbReference>
<dbReference type="OrthoDB" id="6241390at2"/>
<dbReference type="RefSeq" id="WP_126764179.1">
    <property type="nucleotide sequence ID" value="NZ_JBHLTZ010000010.1"/>
</dbReference>
<dbReference type="EMBL" id="PIPW01000003">
    <property type="protein sequence ID" value="RUO52076.1"/>
    <property type="molecule type" value="Genomic_DNA"/>
</dbReference>
<proteinExistence type="predicted"/>
<evidence type="ECO:0000313" key="3">
    <source>
        <dbReference type="Proteomes" id="UP000287198"/>
    </source>
</evidence>
<name>A0A432XTM7_9GAMM</name>
<feature type="signal peptide" evidence="1">
    <location>
        <begin position="1"/>
        <end position="18"/>
    </location>
</feature>
<protein>
    <submittedName>
        <fullName evidence="2">Uncharacterized protein</fullName>
    </submittedName>
</protein>
<evidence type="ECO:0000313" key="2">
    <source>
        <dbReference type="EMBL" id="RUO52076.1"/>
    </source>
</evidence>
<gene>
    <name evidence="2" type="ORF">CWI69_10595</name>
</gene>
<reference evidence="3" key="1">
    <citation type="journal article" date="2018" name="Front. Microbiol.">
        <title>Genome-Based Analysis Reveals the Taxonomy and Diversity of the Family Idiomarinaceae.</title>
        <authorList>
            <person name="Liu Y."/>
            <person name="Lai Q."/>
            <person name="Shao Z."/>
        </authorList>
    </citation>
    <scope>NUCLEOTIDE SEQUENCE [LARGE SCALE GENOMIC DNA]</scope>
    <source>
        <strain evidence="3">BH195</strain>
    </source>
</reference>